<accession>A0A7M1RYC8</accession>
<dbReference type="RefSeq" id="YP_010110178.1">
    <property type="nucleotide sequence ID" value="NC_055868.1"/>
</dbReference>
<evidence type="ECO:0000313" key="2">
    <source>
        <dbReference type="Proteomes" id="UP000593838"/>
    </source>
</evidence>
<proteinExistence type="predicted"/>
<dbReference type="GeneID" id="65128472"/>
<sequence>MIRVIAQRRVPSAHSFLQRVRMLHNTFNISYFKAIKLAYKLNKGYGIVINTTMASKDQGMMLMMSDIHSKLHRIYDTQWKIGIEGCGQQTPLKDYKQIIVRGGYRVFISLKPGFIDSRLEIY</sequence>
<dbReference type="KEGG" id="vg:65128472"/>
<protein>
    <submittedName>
        <fullName evidence="1">Uncharacterized protein</fullName>
    </submittedName>
</protein>
<organism evidence="1 2">
    <name type="scientific">uncultured phage cr50_1</name>
    <dbReference type="NCBI Taxonomy" id="2772059"/>
    <lineage>
        <taxon>Viruses</taxon>
        <taxon>Duplodnaviria</taxon>
        <taxon>Heunggongvirae</taxon>
        <taxon>Uroviricota</taxon>
        <taxon>Caudoviricetes</taxon>
        <taxon>Crassvirales</taxon>
        <taxon>Suoliviridae</taxon>
        <taxon>Boorivirinae</taxon>
        <taxon>Cohcovirus</taxon>
        <taxon>Cohcovirus hiberniae</taxon>
    </lineage>
</organism>
<dbReference type="EMBL" id="MT774375">
    <property type="protein sequence ID" value="QOR58020.1"/>
    <property type="molecule type" value="Genomic_DNA"/>
</dbReference>
<evidence type="ECO:0000313" key="1">
    <source>
        <dbReference type="EMBL" id="QOR58020.1"/>
    </source>
</evidence>
<keyword evidence="2" id="KW-1185">Reference proteome</keyword>
<dbReference type="Proteomes" id="UP000593838">
    <property type="component" value="Segment"/>
</dbReference>
<reference evidence="1 2" key="1">
    <citation type="submission" date="2020-07" db="EMBL/GenBank/DDBJ databases">
        <title>Taxonomic proposal: Crassvirales, a new order of highly abundant and diverse bacterial viruses.</title>
        <authorList>
            <person name="Shkoporov A.N."/>
            <person name="Stockdale S.R."/>
            <person name="Guerin E."/>
            <person name="Ross R.P."/>
            <person name="Hill C."/>
        </authorList>
    </citation>
    <scope>NUCLEOTIDE SEQUENCE [LARGE SCALE GENOMIC DNA]</scope>
</reference>
<name>A0A7M1RYC8_9CAUD</name>